<organism evidence="1 2">
    <name type="scientific">Paraburkholderia caledonica</name>
    <dbReference type="NCBI Taxonomy" id="134536"/>
    <lineage>
        <taxon>Bacteria</taxon>
        <taxon>Pseudomonadati</taxon>
        <taxon>Pseudomonadota</taxon>
        <taxon>Betaproteobacteria</taxon>
        <taxon>Burkholderiales</taxon>
        <taxon>Burkholderiaceae</taxon>
        <taxon>Paraburkholderia</taxon>
    </lineage>
</organism>
<protein>
    <submittedName>
        <fullName evidence="1">Uncharacterized protein</fullName>
    </submittedName>
</protein>
<accession>A0AB73IPL9</accession>
<evidence type="ECO:0000313" key="2">
    <source>
        <dbReference type="Proteomes" id="UP001229486"/>
    </source>
</evidence>
<reference evidence="1" key="1">
    <citation type="submission" date="2023-07" db="EMBL/GenBank/DDBJ databases">
        <title>Sorghum-associated microbial communities from plants grown in Nebraska, USA.</title>
        <authorList>
            <person name="Schachtman D."/>
        </authorList>
    </citation>
    <scope>NUCLEOTIDE SEQUENCE</scope>
    <source>
        <strain evidence="1">DS1061</strain>
    </source>
</reference>
<dbReference type="EMBL" id="JAURTK010000025">
    <property type="protein sequence ID" value="MDP9651626.1"/>
    <property type="molecule type" value="Genomic_DNA"/>
</dbReference>
<evidence type="ECO:0000313" key="1">
    <source>
        <dbReference type="EMBL" id="MDP9651626.1"/>
    </source>
</evidence>
<name>A0AB73IPL9_9BURK</name>
<comment type="caution">
    <text evidence="1">The sequence shown here is derived from an EMBL/GenBank/DDBJ whole genome shotgun (WGS) entry which is preliminary data.</text>
</comment>
<proteinExistence type="predicted"/>
<dbReference type="AlphaFoldDB" id="A0AB73IPL9"/>
<dbReference type="RefSeq" id="WP_392396189.1">
    <property type="nucleotide sequence ID" value="NZ_JAURTK010000025.1"/>
</dbReference>
<sequence length="123" mass="13728">MKEHWQLPVAASALLHRPEFVVLPRRECALKLLIEGDDGTTEAIALQFTGVECYKCTFLTSCTADMFNFAYGELVSLDSAWLDEVRSTGKKDSAATSALQHLMITFDDGPCYEIVCRSWSITE</sequence>
<dbReference type="Proteomes" id="UP001229486">
    <property type="component" value="Unassembled WGS sequence"/>
</dbReference>
<gene>
    <name evidence="1" type="ORF">J2793_007101</name>
</gene>